<protein>
    <recommendedName>
        <fullName evidence="5 10">Transaldolase</fullName>
        <ecNumber evidence="5 10">2.2.1.2</ecNumber>
    </recommendedName>
</protein>
<dbReference type="Proteomes" id="UP001575105">
    <property type="component" value="Unassembled WGS sequence"/>
</dbReference>
<dbReference type="Gene3D" id="3.20.20.70">
    <property type="entry name" value="Aldolase class I"/>
    <property type="match status" value="1"/>
</dbReference>
<evidence type="ECO:0000313" key="12">
    <source>
        <dbReference type="Proteomes" id="UP001575105"/>
    </source>
</evidence>
<comment type="pathway">
    <text evidence="3 10">Carbohydrate degradation; pentose phosphate pathway; D-glyceraldehyde 3-phosphate and beta-D-fructose 6-phosphate from D-ribose 5-phosphate and D-xylulose 5-phosphate (non-oxidative stage): step 2/3.</text>
</comment>
<dbReference type="SUPFAM" id="SSF51569">
    <property type="entry name" value="Aldolase"/>
    <property type="match status" value="1"/>
</dbReference>
<evidence type="ECO:0000256" key="6">
    <source>
        <dbReference type="ARBA" id="ARBA00022490"/>
    </source>
</evidence>
<keyword evidence="9 10" id="KW-0704">Schiff base</keyword>
<name>A0ABV4U821_9BACT</name>
<dbReference type="RefSeq" id="WP_425346685.1">
    <property type="nucleotide sequence ID" value="NZ_JBGUBD010000011.1"/>
</dbReference>
<organism evidence="11 12">
    <name type="scientific">Natronomicrosphaera hydrolytica</name>
    <dbReference type="NCBI Taxonomy" id="3242702"/>
    <lineage>
        <taxon>Bacteria</taxon>
        <taxon>Pseudomonadati</taxon>
        <taxon>Planctomycetota</taxon>
        <taxon>Phycisphaerae</taxon>
        <taxon>Phycisphaerales</taxon>
        <taxon>Phycisphaeraceae</taxon>
        <taxon>Natronomicrosphaera</taxon>
    </lineage>
</organism>
<evidence type="ECO:0000256" key="2">
    <source>
        <dbReference type="ARBA" id="ARBA00004496"/>
    </source>
</evidence>
<dbReference type="InterPro" id="IPR004732">
    <property type="entry name" value="Transaldolase_2"/>
</dbReference>
<evidence type="ECO:0000256" key="9">
    <source>
        <dbReference type="ARBA" id="ARBA00023270"/>
    </source>
</evidence>
<feature type="active site" description="Schiff-base intermediate with substrate" evidence="10">
    <location>
        <position position="140"/>
    </location>
</feature>
<dbReference type="Pfam" id="PF00923">
    <property type="entry name" value="TAL_FSA"/>
    <property type="match status" value="1"/>
</dbReference>
<evidence type="ECO:0000256" key="10">
    <source>
        <dbReference type="HAMAP-Rule" id="MF_00493"/>
    </source>
</evidence>
<dbReference type="PANTHER" id="PTHR10683">
    <property type="entry name" value="TRANSALDOLASE"/>
    <property type="match status" value="1"/>
</dbReference>
<keyword evidence="7 10" id="KW-0808">Transferase</keyword>
<comment type="caution">
    <text evidence="11">The sequence shown here is derived from an EMBL/GenBank/DDBJ whole genome shotgun (WGS) entry which is preliminary data.</text>
</comment>
<dbReference type="EC" id="2.2.1.2" evidence="5 10"/>
<dbReference type="EMBL" id="JBGUBD010000011">
    <property type="protein sequence ID" value="MFA9479762.1"/>
    <property type="molecule type" value="Genomic_DNA"/>
</dbReference>
<keyword evidence="8 10" id="KW-0570">Pentose shunt</keyword>
<dbReference type="InterPro" id="IPR013785">
    <property type="entry name" value="Aldolase_TIM"/>
</dbReference>
<evidence type="ECO:0000256" key="1">
    <source>
        <dbReference type="ARBA" id="ARBA00003518"/>
    </source>
</evidence>
<proteinExistence type="inferred from homology"/>
<dbReference type="PANTHER" id="PTHR10683:SF31">
    <property type="entry name" value="TRANSALDOLASE"/>
    <property type="match status" value="1"/>
</dbReference>
<evidence type="ECO:0000256" key="7">
    <source>
        <dbReference type="ARBA" id="ARBA00022679"/>
    </source>
</evidence>
<keyword evidence="6 10" id="KW-0963">Cytoplasm</keyword>
<evidence type="ECO:0000313" key="11">
    <source>
        <dbReference type="EMBL" id="MFA9479762.1"/>
    </source>
</evidence>
<reference evidence="11 12" key="1">
    <citation type="submission" date="2024-08" db="EMBL/GenBank/DDBJ databases">
        <title>Whole-genome sequencing of halo(alkali)philic microorganisms from hypersaline lakes.</title>
        <authorList>
            <person name="Sorokin D.Y."/>
            <person name="Merkel A.Y."/>
            <person name="Messina E."/>
            <person name="Yakimov M."/>
        </authorList>
    </citation>
    <scope>NUCLEOTIDE SEQUENCE [LARGE SCALE GENOMIC DNA]</scope>
    <source>
        <strain evidence="11 12">AB-hyl4</strain>
    </source>
</reference>
<dbReference type="InterPro" id="IPR001585">
    <property type="entry name" value="TAL/FSA"/>
</dbReference>
<comment type="function">
    <text evidence="1 10">Transaldolase is important for the balance of metabolites in the pentose-phosphate pathway.</text>
</comment>
<gene>
    <name evidence="10" type="primary">tal</name>
    <name evidence="11" type="ORF">ACERK3_15855</name>
</gene>
<comment type="similarity">
    <text evidence="4 10">Belongs to the transaldolase family. Type 2 subfamily.</text>
</comment>
<evidence type="ECO:0000256" key="3">
    <source>
        <dbReference type="ARBA" id="ARBA00004857"/>
    </source>
</evidence>
<dbReference type="HAMAP" id="MF_00493">
    <property type="entry name" value="Transaldolase_2"/>
    <property type="match status" value="1"/>
</dbReference>
<comment type="catalytic activity">
    <reaction evidence="10">
        <text>D-sedoheptulose 7-phosphate + D-glyceraldehyde 3-phosphate = D-erythrose 4-phosphate + beta-D-fructose 6-phosphate</text>
        <dbReference type="Rhea" id="RHEA:17053"/>
        <dbReference type="ChEBI" id="CHEBI:16897"/>
        <dbReference type="ChEBI" id="CHEBI:57483"/>
        <dbReference type="ChEBI" id="CHEBI:57634"/>
        <dbReference type="ChEBI" id="CHEBI:59776"/>
        <dbReference type="EC" id="2.2.1.2"/>
    </reaction>
</comment>
<evidence type="ECO:0000256" key="4">
    <source>
        <dbReference type="ARBA" id="ARBA00008426"/>
    </source>
</evidence>
<accession>A0ABV4U821</accession>
<evidence type="ECO:0000256" key="8">
    <source>
        <dbReference type="ARBA" id="ARBA00023126"/>
    </source>
</evidence>
<sequence length="352" mass="39244">MATGLASLVENGTKVWSDSVDPDVIERDLPRGITGATSNPVIVADLINTGRFDQTMRKQLEHTAEDHELAWQMTDQLVQDAQQTFSPIWEQTGGNDGYVSFELDPLLEDPELGPTHERVVAQYIDLGKQWSAGQTNRLIKVPATAAGLEALEELAAASVPLNVTLVFTQRQYEAAREAIWKGMQRAGNHQHYKSVYSIFISRLDVYTQKHVPELSEAAQGWVGTVNAKRLWRLNQDYWRDKGVGLDQEIVFASTGTKLASDPPDKYVEALVGSDIQTNPPQTNQAVEDLGKRYSRTIDQMPDVAVLEEIDEKVDMAELERVLMQEGVKKFADPQKSLLKVIEKKRASLITTG</sequence>
<comment type="subcellular location">
    <subcellularLocation>
        <location evidence="2 10">Cytoplasm</location>
    </subcellularLocation>
</comment>
<keyword evidence="12" id="KW-1185">Reference proteome</keyword>
<evidence type="ECO:0000256" key="5">
    <source>
        <dbReference type="ARBA" id="ARBA00013151"/>
    </source>
</evidence>